<sequence length="185" mass="20086">MTQFISHSITSAPAASQPLLSHAQANFGFVPNLFAHMASAPVLLEGYLTLTGIFNKSSMTETERQIVMMTANRLHRCDYCMAAHSMIAQSSVAPEVIHALRHNTAIADAKLEALRQFTIAMIETRGWQSKEAVAQFLAAGYTQQTVLEVILGTSLKIMSNYTTSVADTALDVVFAEHAWQAAQAG</sequence>
<dbReference type="Proteomes" id="UP000295794">
    <property type="component" value="Unassembled WGS sequence"/>
</dbReference>
<dbReference type="OrthoDB" id="9801997at2"/>
<dbReference type="InterPro" id="IPR029032">
    <property type="entry name" value="AhpD-like"/>
</dbReference>
<accession>A0A377Q674</accession>
<reference evidence="3 5" key="2">
    <citation type="submission" date="2019-03" db="EMBL/GenBank/DDBJ databases">
        <title>Genomic Encyclopedia of Type Strains, Phase IV (KMG-IV): sequencing the most valuable type-strain genomes for metagenomic binning, comparative biology and taxonomic classification.</title>
        <authorList>
            <person name="Goeker M."/>
        </authorList>
    </citation>
    <scope>NUCLEOTIDE SEQUENCE [LARGE SCALE GENOMIC DNA]</scope>
    <source>
        <strain evidence="3 5">DSM 3764</strain>
    </source>
</reference>
<dbReference type="InterPro" id="IPR003779">
    <property type="entry name" value="CMD-like"/>
</dbReference>
<dbReference type="PANTHER" id="PTHR35446">
    <property type="entry name" value="SI:CH211-175M2.5"/>
    <property type="match status" value="1"/>
</dbReference>
<dbReference type="Pfam" id="PF02627">
    <property type="entry name" value="CMD"/>
    <property type="match status" value="1"/>
</dbReference>
<evidence type="ECO:0000313" key="2">
    <source>
        <dbReference type="EMBL" id="STQ90776.1"/>
    </source>
</evidence>
<dbReference type="RefSeq" id="WP_115227051.1">
    <property type="nucleotide sequence ID" value="NZ_CAWOLO010000002.1"/>
</dbReference>
<dbReference type="EMBL" id="UGHR01000001">
    <property type="protein sequence ID" value="STQ90776.1"/>
    <property type="molecule type" value="Genomic_DNA"/>
</dbReference>
<dbReference type="EMBL" id="SMBT01000002">
    <property type="protein sequence ID" value="TCU89406.1"/>
    <property type="molecule type" value="Genomic_DNA"/>
</dbReference>
<dbReference type="PANTHER" id="PTHR35446:SF3">
    <property type="entry name" value="CMD DOMAIN-CONTAINING PROTEIN"/>
    <property type="match status" value="1"/>
</dbReference>
<evidence type="ECO:0000313" key="5">
    <source>
        <dbReference type="Proteomes" id="UP000295794"/>
    </source>
</evidence>
<evidence type="ECO:0000259" key="1">
    <source>
        <dbReference type="Pfam" id="PF02627"/>
    </source>
</evidence>
<name>A0A377Q674_9NEIS</name>
<keyword evidence="2" id="KW-0575">Peroxidase</keyword>
<feature type="domain" description="Carboxymuconolactone decarboxylase-like" evidence="1">
    <location>
        <begin position="51"/>
        <end position="108"/>
    </location>
</feature>
<dbReference type="Gene3D" id="1.20.1290.10">
    <property type="entry name" value="AhpD-like"/>
    <property type="match status" value="1"/>
</dbReference>
<evidence type="ECO:0000313" key="3">
    <source>
        <dbReference type="EMBL" id="TCU89406.1"/>
    </source>
</evidence>
<gene>
    <name evidence="3" type="ORF">EV682_102318</name>
    <name evidence="2" type="ORF">NCTC11159_01843</name>
</gene>
<dbReference type="GO" id="GO:0051920">
    <property type="term" value="F:peroxiredoxin activity"/>
    <property type="evidence" value="ECO:0007669"/>
    <property type="project" value="InterPro"/>
</dbReference>
<keyword evidence="2" id="KW-0560">Oxidoreductase</keyword>
<dbReference type="SUPFAM" id="SSF69118">
    <property type="entry name" value="AhpD-like"/>
    <property type="match status" value="1"/>
</dbReference>
<proteinExistence type="predicted"/>
<dbReference type="AlphaFoldDB" id="A0A377Q674"/>
<evidence type="ECO:0000313" key="4">
    <source>
        <dbReference type="Proteomes" id="UP000255108"/>
    </source>
</evidence>
<organism evidence="2 4">
    <name type="scientific">Iodobacter fluviatilis</name>
    <dbReference type="NCBI Taxonomy" id="537"/>
    <lineage>
        <taxon>Bacteria</taxon>
        <taxon>Pseudomonadati</taxon>
        <taxon>Pseudomonadota</taxon>
        <taxon>Betaproteobacteria</taxon>
        <taxon>Neisseriales</taxon>
        <taxon>Chitinibacteraceae</taxon>
        <taxon>Iodobacter</taxon>
    </lineage>
</organism>
<keyword evidence="5" id="KW-1185">Reference proteome</keyword>
<reference evidence="2 4" key="1">
    <citation type="submission" date="2018-06" db="EMBL/GenBank/DDBJ databases">
        <authorList>
            <consortium name="Pathogen Informatics"/>
            <person name="Doyle S."/>
        </authorList>
    </citation>
    <scope>NUCLEOTIDE SEQUENCE [LARGE SCALE GENOMIC DNA]</scope>
    <source>
        <strain evidence="2 4">NCTC11159</strain>
    </source>
</reference>
<dbReference type="Proteomes" id="UP000255108">
    <property type="component" value="Unassembled WGS sequence"/>
</dbReference>
<protein>
    <submittedName>
        <fullName evidence="3">Alkylhydroperoxidase family enzyme</fullName>
    </submittedName>
    <submittedName>
        <fullName evidence="2">Uncharacterized peroxidase-related enzyme</fullName>
    </submittedName>
</protein>